<evidence type="ECO:0000256" key="3">
    <source>
        <dbReference type="SAM" id="MobiDB-lite"/>
    </source>
</evidence>
<dbReference type="EMBL" id="CP113836">
    <property type="protein sequence ID" value="WAL65163.1"/>
    <property type="molecule type" value="Genomic_DNA"/>
</dbReference>
<feature type="region of interest" description="Disordered" evidence="3">
    <location>
        <begin position="1"/>
        <end position="55"/>
    </location>
</feature>
<feature type="transmembrane region" description="Helical" evidence="4">
    <location>
        <begin position="75"/>
        <end position="100"/>
    </location>
</feature>
<evidence type="ECO:0000256" key="1">
    <source>
        <dbReference type="ARBA" id="ARBA00004370"/>
    </source>
</evidence>
<feature type="compositionally biased region" description="Basic and acidic residues" evidence="3">
    <location>
        <begin position="1"/>
        <end position="10"/>
    </location>
</feature>
<dbReference type="PANTHER" id="PTHR37042:SF4">
    <property type="entry name" value="OUTER MEMBRANE PROTEIN RV1973"/>
    <property type="match status" value="1"/>
</dbReference>
<evidence type="ECO:0008006" key="7">
    <source>
        <dbReference type="Google" id="ProtNLM"/>
    </source>
</evidence>
<keyword evidence="2 4" id="KW-0472">Membrane</keyword>
<comment type="subcellular location">
    <subcellularLocation>
        <location evidence="1">Membrane</location>
    </subcellularLocation>
</comment>
<protein>
    <recommendedName>
        <fullName evidence="7">Mce-associated membrane protein</fullName>
    </recommendedName>
</protein>
<feature type="compositionally biased region" description="Basic and acidic residues" evidence="3">
    <location>
        <begin position="28"/>
        <end position="41"/>
    </location>
</feature>
<accession>A0ABY7B0E7</accession>
<evidence type="ECO:0000256" key="4">
    <source>
        <dbReference type="SAM" id="Phobius"/>
    </source>
</evidence>
<name>A0ABY7B0E7_9PSEU</name>
<reference evidence="5" key="1">
    <citation type="submission" date="2022-11" db="EMBL/GenBank/DDBJ databases">
        <authorList>
            <person name="Mo P."/>
        </authorList>
    </citation>
    <scope>NUCLEOTIDE SEQUENCE</scope>
    <source>
        <strain evidence="5">HUAS 11-8</strain>
    </source>
</reference>
<evidence type="ECO:0000313" key="6">
    <source>
        <dbReference type="Proteomes" id="UP001163203"/>
    </source>
</evidence>
<keyword evidence="6" id="KW-1185">Reference proteome</keyword>
<feature type="compositionally biased region" description="Acidic residues" evidence="3">
    <location>
        <begin position="42"/>
        <end position="55"/>
    </location>
</feature>
<dbReference type="PANTHER" id="PTHR37042">
    <property type="entry name" value="OUTER MEMBRANE PROTEIN RV1973"/>
    <property type="match status" value="1"/>
</dbReference>
<proteinExistence type="predicted"/>
<sequence length="241" mass="26347">MSSDEAREETPAVETPETTQVAGLDAEAAEKDQDEVDSREADEADPGEPDEDQSEDLIEDLIEERSEEDPRLGRFLLLGSAGLAAAALIVAAVFGIQWWVASSDDNLPLAQARDEVVREAGIAVRAYTEMDYRNLDAFFQKQIDVSAPEMQNQIKNIEQTYRQAMTDAKTQVTTTVQEVGVEELNEHEGKASLLAAISTLVTKEGQQQVAKPLRLEVQMTRVGQDWKVSSIGSVPVVTGGQ</sequence>
<dbReference type="Proteomes" id="UP001163203">
    <property type="component" value="Chromosome"/>
</dbReference>
<evidence type="ECO:0000256" key="2">
    <source>
        <dbReference type="ARBA" id="ARBA00023136"/>
    </source>
</evidence>
<dbReference type="RefSeq" id="WP_268755340.1">
    <property type="nucleotide sequence ID" value="NZ_CP113836.1"/>
</dbReference>
<keyword evidence="4" id="KW-1133">Transmembrane helix</keyword>
<gene>
    <name evidence="5" type="ORF">ORV05_30300</name>
</gene>
<evidence type="ECO:0000313" key="5">
    <source>
        <dbReference type="EMBL" id="WAL65163.1"/>
    </source>
</evidence>
<keyword evidence="4" id="KW-0812">Transmembrane</keyword>
<organism evidence="5 6">
    <name type="scientific">Amycolatopsis cynarae</name>
    <dbReference type="NCBI Taxonomy" id="2995223"/>
    <lineage>
        <taxon>Bacteria</taxon>
        <taxon>Bacillati</taxon>
        <taxon>Actinomycetota</taxon>
        <taxon>Actinomycetes</taxon>
        <taxon>Pseudonocardiales</taxon>
        <taxon>Pseudonocardiaceae</taxon>
        <taxon>Amycolatopsis</taxon>
    </lineage>
</organism>